<dbReference type="InterPro" id="IPR050773">
    <property type="entry name" value="CbxX/CfxQ_RuBisCO_ESX"/>
</dbReference>
<comment type="caution">
    <text evidence="6">The sequence shown here is derived from an EMBL/GenBank/DDBJ whole genome shotgun (WGS) entry which is preliminary data.</text>
</comment>
<dbReference type="PANTHER" id="PTHR43392:SF2">
    <property type="entry name" value="AAA-TYPE ATPASE FAMILY PROTEIN _ ANKYRIN REPEAT FAMILY PROTEIN"/>
    <property type="match status" value="1"/>
</dbReference>
<feature type="domain" description="AAA+ ATPase" evidence="5">
    <location>
        <begin position="566"/>
        <end position="677"/>
    </location>
</feature>
<name>A0A812QHJ8_9DINO</name>
<feature type="compositionally biased region" description="Polar residues" evidence="4">
    <location>
        <begin position="805"/>
        <end position="817"/>
    </location>
</feature>
<gene>
    <name evidence="6" type="primary">spoVK</name>
    <name evidence="6" type="ORF">SNEC2469_LOCUS10057</name>
</gene>
<dbReference type="GO" id="GO:0005524">
    <property type="term" value="F:ATP binding"/>
    <property type="evidence" value="ECO:0007669"/>
    <property type="project" value="UniProtKB-KW"/>
</dbReference>
<keyword evidence="3" id="KW-0067">ATP-binding</keyword>
<keyword evidence="2" id="KW-0547">Nucleotide-binding</keyword>
<feature type="compositionally biased region" description="Acidic residues" evidence="4">
    <location>
        <begin position="833"/>
        <end position="847"/>
    </location>
</feature>
<accession>A0A812QHJ8</accession>
<dbReference type="InterPro" id="IPR000641">
    <property type="entry name" value="CbxX/CfxQ"/>
</dbReference>
<evidence type="ECO:0000259" key="5">
    <source>
        <dbReference type="SMART" id="SM00382"/>
    </source>
</evidence>
<evidence type="ECO:0000256" key="1">
    <source>
        <dbReference type="ARBA" id="ARBA00010378"/>
    </source>
</evidence>
<evidence type="ECO:0000313" key="7">
    <source>
        <dbReference type="Proteomes" id="UP000601435"/>
    </source>
</evidence>
<dbReference type="Pfam" id="PF17866">
    <property type="entry name" value="AAA_lid_6"/>
    <property type="match status" value="1"/>
</dbReference>
<dbReference type="SMART" id="SM00382">
    <property type="entry name" value="AAA"/>
    <property type="match status" value="3"/>
</dbReference>
<dbReference type="Pfam" id="PF00004">
    <property type="entry name" value="AAA"/>
    <property type="match status" value="3"/>
</dbReference>
<dbReference type="Gene3D" id="1.10.8.60">
    <property type="match status" value="3"/>
</dbReference>
<organism evidence="6 7">
    <name type="scientific">Symbiodinium necroappetens</name>
    <dbReference type="NCBI Taxonomy" id="1628268"/>
    <lineage>
        <taxon>Eukaryota</taxon>
        <taxon>Sar</taxon>
        <taxon>Alveolata</taxon>
        <taxon>Dinophyceae</taxon>
        <taxon>Suessiales</taxon>
        <taxon>Symbiodiniaceae</taxon>
        <taxon>Symbiodinium</taxon>
    </lineage>
</organism>
<dbReference type="OrthoDB" id="2423195at2759"/>
<feature type="compositionally biased region" description="Basic and acidic residues" evidence="4">
    <location>
        <begin position="848"/>
        <end position="871"/>
    </location>
</feature>
<evidence type="ECO:0000313" key="6">
    <source>
        <dbReference type="EMBL" id="CAE7373497.1"/>
    </source>
</evidence>
<dbReference type="InterPro" id="IPR041627">
    <property type="entry name" value="AAA_lid_6"/>
</dbReference>
<dbReference type="FunFam" id="3.40.50.300:FF:000216">
    <property type="entry name" value="Type VII secretion ATPase EccA"/>
    <property type="match status" value="2"/>
</dbReference>
<dbReference type="AlphaFoldDB" id="A0A812QHJ8"/>
<dbReference type="Proteomes" id="UP000601435">
    <property type="component" value="Unassembled WGS sequence"/>
</dbReference>
<dbReference type="CDD" id="cd00009">
    <property type="entry name" value="AAA"/>
    <property type="match status" value="3"/>
</dbReference>
<dbReference type="InterPro" id="IPR003959">
    <property type="entry name" value="ATPase_AAA_core"/>
</dbReference>
<keyword evidence="7" id="KW-1185">Reference proteome</keyword>
<reference evidence="6" key="1">
    <citation type="submission" date="2021-02" db="EMBL/GenBank/DDBJ databases">
        <authorList>
            <person name="Dougan E. K."/>
            <person name="Rhodes N."/>
            <person name="Thang M."/>
            <person name="Chan C."/>
        </authorList>
    </citation>
    <scope>NUCLEOTIDE SEQUENCE</scope>
</reference>
<dbReference type="GO" id="GO:0016887">
    <property type="term" value="F:ATP hydrolysis activity"/>
    <property type="evidence" value="ECO:0007669"/>
    <property type="project" value="InterPro"/>
</dbReference>
<dbReference type="SUPFAM" id="SSF52540">
    <property type="entry name" value="P-loop containing nucleoside triphosphate hydrolases"/>
    <property type="match status" value="3"/>
</dbReference>
<dbReference type="PANTHER" id="PTHR43392">
    <property type="entry name" value="AAA-TYPE ATPASE FAMILY PROTEIN / ANKYRIN REPEAT FAMILY PROTEIN"/>
    <property type="match status" value="1"/>
</dbReference>
<evidence type="ECO:0000256" key="2">
    <source>
        <dbReference type="ARBA" id="ARBA00022741"/>
    </source>
</evidence>
<dbReference type="InterPro" id="IPR027417">
    <property type="entry name" value="P-loop_NTPase"/>
</dbReference>
<evidence type="ECO:0000256" key="4">
    <source>
        <dbReference type="SAM" id="MobiDB-lite"/>
    </source>
</evidence>
<comment type="similarity">
    <text evidence="1">Belongs to the CbxX/CfxQ family.</text>
</comment>
<sequence length="871" mass="96565">MDQLLALTGLKKVKTKAMDLYKSALQFQRMDPEKRKKNAPNLNYCFMGNPGTGKTTVARLFAAVLHDSGLRSKNVFQECTAQKLKDGGVDEFRKLAQEALDGVIFIDEAYDLDPAGDKFKGAPIVNELVTLTENERARLTCILAGYEDDMNSKIFAYNTGLKSRFTEVHFEDFDEKELAQIWTHMRSQRGWSEEDSRLTDVVVRRMAKSRGKKGFGNAREVRKCLEAAAESAMSHSDFDPQAMSLRFVDVVGEDPRSNPKLQRVREEIERKTGWRKIKKTIDELITICGTNYHKELNGEKPLPVFLNRMFLGNPGTGKTTCAKLYGELLKNLGFLSSGDVVFKTAGDLGGSVVGEAQQKVLSVLQSAAGKVLVIDEAYNLNDGLYGKQVLDVLVEKIQGGDNDDIAVLLLGYEDQMLSMQREQNPGLARRFPPEQAFYFEDYTDQELMDILRNHCRSEGVKPSLDFQEKAKRKLDMLRRSESHFGNAGAVMNLVKAAMLKASSRGQGEGPLCLEASDIDIGPEAENQKDPFAPLEKLYRMEGIRQKLQQLSNAFSVASEEGDEAPELGHFVFTGAPGTGKTTVARVMAQILFQLRLLAKDRVQETSGLNLTGEYLGQTKKKVEEQLEAAKGGVLFIDEAYELGKGLYGQEACTAIVAAMTDPKYAGVVIIIAGYPGDINAMLDTNPGLKSRFTHFFEFPDWTAGDCLDLIQKRAASGSFGLAPEAVTVLQEGFEALRGLDGWGNARDVDKVWKECLQQRADRVVKKPEGAEYVRPAIQKLLAARGPKAAPTVPSFPGDARCEMPSQAQEKPVQSQKQAQREEEAPAEAPGPADVDERDPGVSDEDWQELQRAKEAYAQEEERVARELHELE</sequence>
<feature type="domain" description="AAA+ ATPase" evidence="5">
    <location>
        <begin position="304"/>
        <end position="437"/>
    </location>
</feature>
<evidence type="ECO:0000256" key="3">
    <source>
        <dbReference type="ARBA" id="ARBA00022840"/>
    </source>
</evidence>
<dbReference type="Gene3D" id="3.40.50.300">
    <property type="entry name" value="P-loop containing nucleotide triphosphate hydrolases"/>
    <property type="match status" value="3"/>
</dbReference>
<dbReference type="PRINTS" id="PR00819">
    <property type="entry name" value="CBXCFQXSUPER"/>
</dbReference>
<protein>
    <submittedName>
        <fullName evidence="6">SpoVK protein</fullName>
    </submittedName>
</protein>
<proteinExistence type="inferred from homology"/>
<dbReference type="EMBL" id="CAJNJA010016052">
    <property type="protein sequence ID" value="CAE7373497.1"/>
    <property type="molecule type" value="Genomic_DNA"/>
</dbReference>
<dbReference type="InterPro" id="IPR003593">
    <property type="entry name" value="AAA+_ATPase"/>
</dbReference>
<feature type="domain" description="AAA+ ATPase" evidence="5">
    <location>
        <begin position="40"/>
        <end position="161"/>
    </location>
</feature>
<feature type="non-terminal residue" evidence="6">
    <location>
        <position position="871"/>
    </location>
</feature>
<feature type="region of interest" description="Disordered" evidence="4">
    <location>
        <begin position="783"/>
        <end position="871"/>
    </location>
</feature>